<keyword evidence="3" id="KW-1185">Reference proteome</keyword>
<accession>A0A9X3WFT4</accession>
<keyword evidence="1" id="KW-0812">Transmembrane</keyword>
<dbReference type="Pfam" id="PF15980">
    <property type="entry name" value="ComGF"/>
    <property type="match status" value="1"/>
</dbReference>
<keyword evidence="1" id="KW-1133">Transmembrane helix</keyword>
<proteinExistence type="predicted"/>
<reference evidence="2" key="1">
    <citation type="submission" date="2022-06" db="EMBL/GenBank/DDBJ databases">
        <title>Aquibacillus sp. a new bacterium isolated from soil saline samples.</title>
        <authorList>
            <person name="Galisteo C."/>
            <person name="De La Haba R."/>
            <person name="Sanchez-Porro C."/>
            <person name="Ventosa A."/>
        </authorList>
    </citation>
    <scope>NUCLEOTIDE SEQUENCE</scope>
    <source>
        <strain evidence="2">JCM 12387</strain>
    </source>
</reference>
<dbReference type="NCBIfam" id="NF041002">
    <property type="entry name" value="pilin_ComGF"/>
    <property type="match status" value="1"/>
</dbReference>
<comment type="caution">
    <text evidence="2">The sequence shown here is derived from an EMBL/GenBank/DDBJ whole genome shotgun (WGS) entry which is preliminary data.</text>
</comment>
<dbReference type="AlphaFoldDB" id="A0A9X3WFT4"/>
<name>A0A9X3WFT4_9BACI</name>
<dbReference type="RefSeq" id="WP_259871361.1">
    <property type="nucleotide sequence ID" value="NZ_JAOALK010000056.1"/>
</dbReference>
<evidence type="ECO:0000313" key="2">
    <source>
        <dbReference type="EMBL" id="MDC3418997.1"/>
    </source>
</evidence>
<evidence type="ECO:0000256" key="1">
    <source>
        <dbReference type="SAM" id="Phobius"/>
    </source>
</evidence>
<gene>
    <name evidence="2" type="ORF">NC661_01190</name>
</gene>
<dbReference type="InterPro" id="IPR016977">
    <property type="entry name" value="ComGF"/>
</dbReference>
<protein>
    <submittedName>
        <fullName evidence="2">ComGF family competence protein</fullName>
    </submittedName>
</protein>
<evidence type="ECO:0000313" key="3">
    <source>
        <dbReference type="Proteomes" id="UP001145072"/>
    </source>
</evidence>
<sequence length="138" mass="15946">MESLTSQRGFSLLSVLFSLSALLLMLPFFSFIISLTDQTSFYNELSTRQFFHFLADEIHQSTSIIAKDNKFVLEQMNGETVTIEKYSQIIRRLVGGKGHEVMLRDVRQINIAEQPYGFHIRITLVEGDIYEKTISNYK</sequence>
<feature type="transmembrane region" description="Helical" evidence="1">
    <location>
        <begin position="12"/>
        <end position="33"/>
    </location>
</feature>
<keyword evidence="1" id="KW-0472">Membrane</keyword>
<organism evidence="2 3">
    <name type="scientific">Aquibacillus koreensis</name>
    <dbReference type="NCBI Taxonomy" id="279446"/>
    <lineage>
        <taxon>Bacteria</taxon>
        <taxon>Bacillati</taxon>
        <taxon>Bacillota</taxon>
        <taxon>Bacilli</taxon>
        <taxon>Bacillales</taxon>
        <taxon>Bacillaceae</taxon>
        <taxon>Aquibacillus</taxon>
    </lineage>
</organism>
<dbReference type="EMBL" id="JAMQJZ010000001">
    <property type="protein sequence ID" value="MDC3418997.1"/>
    <property type="molecule type" value="Genomic_DNA"/>
</dbReference>
<dbReference type="Proteomes" id="UP001145072">
    <property type="component" value="Unassembled WGS sequence"/>
</dbReference>